<reference evidence="2" key="1">
    <citation type="submission" date="2020-05" db="EMBL/GenBank/DDBJ databases">
        <title>WGS assembly of Panicum virgatum.</title>
        <authorList>
            <person name="Lovell J.T."/>
            <person name="Jenkins J."/>
            <person name="Shu S."/>
            <person name="Juenger T.E."/>
            <person name="Schmutz J."/>
        </authorList>
    </citation>
    <scope>NUCLEOTIDE SEQUENCE</scope>
    <source>
        <strain evidence="2">AP13</strain>
    </source>
</reference>
<feature type="compositionally biased region" description="Acidic residues" evidence="1">
    <location>
        <begin position="17"/>
        <end position="34"/>
    </location>
</feature>
<name>A0A8T0QF26_PANVG</name>
<protein>
    <submittedName>
        <fullName evidence="2">Uncharacterized protein</fullName>
    </submittedName>
</protein>
<evidence type="ECO:0000313" key="2">
    <source>
        <dbReference type="EMBL" id="KAG2569366.1"/>
    </source>
</evidence>
<accession>A0A8T0QF26</accession>
<comment type="caution">
    <text evidence="2">The sequence shown here is derived from an EMBL/GenBank/DDBJ whole genome shotgun (WGS) entry which is preliminary data.</text>
</comment>
<proteinExistence type="predicted"/>
<organism evidence="2 3">
    <name type="scientific">Panicum virgatum</name>
    <name type="common">Blackwell switchgrass</name>
    <dbReference type="NCBI Taxonomy" id="38727"/>
    <lineage>
        <taxon>Eukaryota</taxon>
        <taxon>Viridiplantae</taxon>
        <taxon>Streptophyta</taxon>
        <taxon>Embryophyta</taxon>
        <taxon>Tracheophyta</taxon>
        <taxon>Spermatophyta</taxon>
        <taxon>Magnoliopsida</taxon>
        <taxon>Liliopsida</taxon>
        <taxon>Poales</taxon>
        <taxon>Poaceae</taxon>
        <taxon>PACMAD clade</taxon>
        <taxon>Panicoideae</taxon>
        <taxon>Panicodae</taxon>
        <taxon>Paniceae</taxon>
        <taxon>Panicinae</taxon>
        <taxon>Panicum</taxon>
        <taxon>Panicum sect. Hiantes</taxon>
    </lineage>
</organism>
<evidence type="ECO:0000313" key="3">
    <source>
        <dbReference type="Proteomes" id="UP000823388"/>
    </source>
</evidence>
<gene>
    <name evidence="2" type="ORF">PVAP13_7NG373000</name>
</gene>
<dbReference type="Proteomes" id="UP000823388">
    <property type="component" value="Chromosome 7N"/>
</dbReference>
<feature type="region of interest" description="Disordered" evidence="1">
    <location>
        <begin position="1"/>
        <end position="35"/>
    </location>
</feature>
<dbReference type="EMBL" id="CM029050">
    <property type="protein sequence ID" value="KAG2569366.1"/>
    <property type="molecule type" value="Genomic_DNA"/>
</dbReference>
<keyword evidence="3" id="KW-1185">Reference proteome</keyword>
<dbReference type="AlphaFoldDB" id="A0A8T0QF26"/>
<evidence type="ECO:0000256" key="1">
    <source>
        <dbReference type="SAM" id="MobiDB-lite"/>
    </source>
</evidence>
<sequence length="122" mass="13372">MQLSFARLLGLRPESSSPEEGEDEGDNGDEEEDPSSLRFLLSSSLFGLRIFCITYGGRSFRRTCLTATAKPGLQNPYVYTSCKNSSVVARRSNCGCCCCWCCGVDKPTKKDDVHCRPRGSAS</sequence>